<accession>A0A9N8VQF9</accession>
<organism evidence="2 3">
    <name type="scientific">Paraglomus occultum</name>
    <dbReference type="NCBI Taxonomy" id="144539"/>
    <lineage>
        <taxon>Eukaryota</taxon>
        <taxon>Fungi</taxon>
        <taxon>Fungi incertae sedis</taxon>
        <taxon>Mucoromycota</taxon>
        <taxon>Glomeromycotina</taxon>
        <taxon>Glomeromycetes</taxon>
        <taxon>Paraglomerales</taxon>
        <taxon>Paraglomeraceae</taxon>
        <taxon>Paraglomus</taxon>
    </lineage>
</organism>
<keyword evidence="3" id="KW-1185">Reference proteome</keyword>
<dbReference type="InterPro" id="IPR011009">
    <property type="entry name" value="Kinase-like_dom_sf"/>
</dbReference>
<feature type="binding site" evidence="1">
    <location>
        <position position="163"/>
    </location>
    <ligand>
        <name>ATP</name>
        <dbReference type="ChEBI" id="CHEBI:30616"/>
    </ligand>
</feature>
<evidence type="ECO:0000313" key="2">
    <source>
        <dbReference type="EMBL" id="CAG8458846.1"/>
    </source>
</evidence>
<reference evidence="2" key="1">
    <citation type="submission" date="2021-06" db="EMBL/GenBank/DDBJ databases">
        <authorList>
            <person name="Kallberg Y."/>
            <person name="Tangrot J."/>
            <person name="Rosling A."/>
        </authorList>
    </citation>
    <scope>NUCLEOTIDE SEQUENCE</scope>
    <source>
        <strain evidence="2">IA702</strain>
    </source>
</reference>
<dbReference type="SUPFAM" id="SSF56112">
    <property type="entry name" value="Protein kinase-like (PK-like)"/>
    <property type="match status" value="1"/>
</dbReference>
<sequence>MTQLRDIAFDEHFTDHASGDLVNVISQLYNYMVADELQYGILATYDYHWFFCHPSANPSILLLSESLLLQSTSPPVLKTYAYLVCLATTEPKSPHPNVISGRTRQDIRIQDSRDQSSGVQDSITGIEEQTYGYNDFKLEGILGCGQTGRTFQARFHGEPIALKVIDLYKEADLLHKL</sequence>
<dbReference type="InterPro" id="IPR052396">
    <property type="entry name" value="Meiotic_Drive_Suppr_Kinase"/>
</dbReference>
<dbReference type="InterPro" id="IPR017441">
    <property type="entry name" value="Protein_kinase_ATP_BS"/>
</dbReference>
<comment type="caution">
    <text evidence="2">The sequence shown here is derived from an EMBL/GenBank/DDBJ whole genome shotgun (WGS) entry which is preliminary data.</text>
</comment>
<dbReference type="PANTHER" id="PTHR37171">
    <property type="entry name" value="SERINE/THREONINE-PROTEIN KINASE YRZF-RELATED"/>
    <property type="match status" value="1"/>
</dbReference>
<dbReference type="Proteomes" id="UP000789572">
    <property type="component" value="Unassembled WGS sequence"/>
</dbReference>
<dbReference type="PROSITE" id="PS00107">
    <property type="entry name" value="PROTEIN_KINASE_ATP"/>
    <property type="match status" value="1"/>
</dbReference>
<dbReference type="PANTHER" id="PTHR37171:SF1">
    <property type="entry name" value="SERINE_THREONINE-PROTEIN KINASE YRZF-RELATED"/>
    <property type="match status" value="1"/>
</dbReference>
<dbReference type="EMBL" id="CAJVPJ010000023">
    <property type="protein sequence ID" value="CAG8458846.1"/>
    <property type="molecule type" value="Genomic_DNA"/>
</dbReference>
<proteinExistence type="predicted"/>
<dbReference type="GO" id="GO:0005524">
    <property type="term" value="F:ATP binding"/>
    <property type="evidence" value="ECO:0007669"/>
    <property type="project" value="UniProtKB-UniRule"/>
</dbReference>
<keyword evidence="1" id="KW-0547">Nucleotide-binding</keyword>
<protein>
    <submittedName>
        <fullName evidence="2">2381_t:CDS:1</fullName>
    </submittedName>
</protein>
<dbReference type="AlphaFoldDB" id="A0A9N8VQF9"/>
<gene>
    <name evidence="2" type="ORF">POCULU_LOCUS448</name>
</gene>
<evidence type="ECO:0000313" key="3">
    <source>
        <dbReference type="Proteomes" id="UP000789572"/>
    </source>
</evidence>
<keyword evidence="1" id="KW-0067">ATP-binding</keyword>
<evidence type="ECO:0000256" key="1">
    <source>
        <dbReference type="PROSITE-ProRule" id="PRU10141"/>
    </source>
</evidence>
<name>A0A9N8VQF9_9GLOM</name>
<dbReference type="OrthoDB" id="2439565at2759"/>